<evidence type="ECO:0000256" key="1">
    <source>
        <dbReference type="SAM" id="Phobius"/>
    </source>
</evidence>
<dbReference type="InParanoid" id="A0A067P8Q9"/>
<organism evidence="2 3">
    <name type="scientific">Jaapia argillacea MUCL 33604</name>
    <dbReference type="NCBI Taxonomy" id="933084"/>
    <lineage>
        <taxon>Eukaryota</taxon>
        <taxon>Fungi</taxon>
        <taxon>Dikarya</taxon>
        <taxon>Basidiomycota</taxon>
        <taxon>Agaricomycotina</taxon>
        <taxon>Agaricomycetes</taxon>
        <taxon>Agaricomycetidae</taxon>
        <taxon>Jaapiales</taxon>
        <taxon>Jaapiaceae</taxon>
        <taxon>Jaapia</taxon>
    </lineage>
</organism>
<dbReference type="HOGENOM" id="CLU_2740391_0_0_1"/>
<evidence type="ECO:0000313" key="2">
    <source>
        <dbReference type="EMBL" id="KDQ51159.1"/>
    </source>
</evidence>
<protein>
    <submittedName>
        <fullName evidence="2">Uncharacterized protein</fullName>
    </submittedName>
</protein>
<keyword evidence="1" id="KW-0812">Transmembrane</keyword>
<dbReference type="EMBL" id="KL197751">
    <property type="protein sequence ID" value="KDQ51159.1"/>
    <property type="molecule type" value="Genomic_DNA"/>
</dbReference>
<keyword evidence="1" id="KW-1133">Transmembrane helix</keyword>
<sequence>MFQCAGTYNSFGGCDVECLFRLVASVEVVRMGREDREVFRWGMGLVVVGLTFFIHPSLYIFVRLYIVNAIS</sequence>
<keyword evidence="1" id="KW-0472">Membrane</keyword>
<name>A0A067P8Q9_9AGAM</name>
<reference evidence="3" key="1">
    <citation type="journal article" date="2014" name="Proc. Natl. Acad. Sci. U.S.A.">
        <title>Extensive sampling of basidiomycete genomes demonstrates inadequacy of the white-rot/brown-rot paradigm for wood decay fungi.</title>
        <authorList>
            <person name="Riley R."/>
            <person name="Salamov A.A."/>
            <person name="Brown D.W."/>
            <person name="Nagy L.G."/>
            <person name="Floudas D."/>
            <person name="Held B.W."/>
            <person name="Levasseur A."/>
            <person name="Lombard V."/>
            <person name="Morin E."/>
            <person name="Otillar R."/>
            <person name="Lindquist E.A."/>
            <person name="Sun H."/>
            <person name="LaButti K.M."/>
            <person name="Schmutz J."/>
            <person name="Jabbour D."/>
            <person name="Luo H."/>
            <person name="Baker S.E."/>
            <person name="Pisabarro A.G."/>
            <person name="Walton J.D."/>
            <person name="Blanchette R.A."/>
            <person name="Henrissat B."/>
            <person name="Martin F."/>
            <person name="Cullen D."/>
            <person name="Hibbett D.S."/>
            <person name="Grigoriev I.V."/>
        </authorList>
    </citation>
    <scope>NUCLEOTIDE SEQUENCE [LARGE SCALE GENOMIC DNA]</scope>
    <source>
        <strain evidence="3">MUCL 33604</strain>
    </source>
</reference>
<evidence type="ECO:0000313" key="3">
    <source>
        <dbReference type="Proteomes" id="UP000027265"/>
    </source>
</evidence>
<proteinExistence type="predicted"/>
<keyword evidence="3" id="KW-1185">Reference proteome</keyword>
<feature type="transmembrane region" description="Helical" evidence="1">
    <location>
        <begin position="41"/>
        <end position="66"/>
    </location>
</feature>
<accession>A0A067P8Q9</accession>
<dbReference type="AlphaFoldDB" id="A0A067P8Q9"/>
<gene>
    <name evidence="2" type="ORF">JAAARDRAFT_539229</name>
</gene>
<dbReference type="Proteomes" id="UP000027265">
    <property type="component" value="Unassembled WGS sequence"/>
</dbReference>